<comment type="similarity">
    <text evidence="1 2">Belongs to the polypeptide deformylase family.</text>
</comment>
<dbReference type="Gene3D" id="3.90.45.10">
    <property type="entry name" value="Peptide deformylase"/>
    <property type="match status" value="1"/>
</dbReference>
<comment type="catalytic activity">
    <reaction evidence="2">
        <text>N-terminal N-formyl-L-methionyl-[peptide] + H2O = N-terminal L-methionyl-[peptide] + formate</text>
        <dbReference type="Rhea" id="RHEA:24420"/>
        <dbReference type="Rhea" id="RHEA-COMP:10639"/>
        <dbReference type="Rhea" id="RHEA-COMP:10640"/>
        <dbReference type="ChEBI" id="CHEBI:15377"/>
        <dbReference type="ChEBI" id="CHEBI:15740"/>
        <dbReference type="ChEBI" id="CHEBI:49298"/>
        <dbReference type="ChEBI" id="CHEBI:64731"/>
        <dbReference type="EC" id="3.5.1.88"/>
    </reaction>
</comment>
<dbReference type="GO" id="GO:0046872">
    <property type="term" value="F:metal ion binding"/>
    <property type="evidence" value="ECO:0007669"/>
    <property type="project" value="UniProtKB-KW"/>
</dbReference>
<keyword evidence="2" id="KW-0378">Hydrolase</keyword>
<dbReference type="InterPro" id="IPR036821">
    <property type="entry name" value="Peptide_deformylase_sf"/>
</dbReference>
<protein>
    <recommendedName>
        <fullName evidence="2">Peptide deformylase</fullName>
        <shortName evidence="2">PDF</shortName>
        <ecNumber evidence="2">3.5.1.88</ecNumber>
    </recommendedName>
    <alternativeName>
        <fullName evidence="2">Polypeptide deformylase</fullName>
    </alternativeName>
</protein>
<organism evidence="4">
    <name type="scientific">Desulfurivibrio alkaliphilus</name>
    <dbReference type="NCBI Taxonomy" id="427923"/>
    <lineage>
        <taxon>Bacteria</taxon>
        <taxon>Pseudomonadati</taxon>
        <taxon>Thermodesulfobacteriota</taxon>
        <taxon>Desulfobulbia</taxon>
        <taxon>Desulfobulbales</taxon>
        <taxon>Desulfobulbaceae</taxon>
        <taxon>Desulfurivibrio</taxon>
    </lineage>
</organism>
<dbReference type="PIRSF" id="PIRSF004749">
    <property type="entry name" value="Pep_def"/>
    <property type="match status" value="1"/>
</dbReference>
<reference evidence="4" key="1">
    <citation type="journal article" date="2020" name="mSystems">
        <title>Genome- and Community-Level Interaction Insights into Carbon Utilization and Element Cycling Functions of Hydrothermarchaeota in Hydrothermal Sediment.</title>
        <authorList>
            <person name="Zhou Z."/>
            <person name="Liu Y."/>
            <person name="Xu W."/>
            <person name="Pan J."/>
            <person name="Luo Z.H."/>
            <person name="Li M."/>
        </authorList>
    </citation>
    <scope>NUCLEOTIDE SEQUENCE [LARGE SCALE GENOMIC DNA]</scope>
    <source>
        <strain evidence="4">SpSt-1224</strain>
    </source>
</reference>
<dbReference type="Pfam" id="PF01327">
    <property type="entry name" value="Pep_deformylase"/>
    <property type="match status" value="1"/>
</dbReference>
<dbReference type="EC" id="3.5.1.88" evidence="2"/>
<keyword evidence="2" id="KW-0479">Metal-binding</keyword>
<name>A0A7C2TJU1_9BACT</name>
<gene>
    <name evidence="2" type="primary">def</name>
    <name evidence="4" type="ORF">ENN98_00945</name>
</gene>
<dbReference type="AlphaFoldDB" id="A0A7C2TJU1"/>
<comment type="function">
    <text evidence="2">Removes the formyl group from the N-terminal Met of newly synthesized proteins. Requires at least a dipeptide for an efficient rate of reaction. N-terminal L-methionine is a prerequisite for activity but the enzyme has broad specificity at other positions.</text>
</comment>
<dbReference type="SUPFAM" id="SSF56420">
    <property type="entry name" value="Peptide deformylase"/>
    <property type="match status" value="1"/>
</dbReference>
<feature type="binding site" evidence="2">
    <location>
        <position position="163"/>
    </location>
    <ligand>
        <name>Fe cation</name>
        <dbReference type="ChEBI" id="CHEBI:24875"/>
    </ligand>
</feature>
<dbReference type="PRINTS" id="PR01576">
    <property type="entry name" value="PDEFORMYLASE"/>
</dbReference>
<dbReference type="PANTHER" id="PTHR10458:SF22">
    <property type="entry name" value="PEPTIDE DEFORMYLASE"/>
    <property type="match status" value="1"/>
</dbReference>
<feature type="active site" evidence="2">
    <location>
        <position position="164"/>
    </location>
</feature>
<dbReference type="CDD" id="cd00487">
    <property type="entry name" value="Pep_deformylase"/>
    <property type="match status" value="1"/>
</dbReference>
<proteinExistence type="inferred from homology"/>
<evidence type="ECO:0000256" key="2">
    <source>
        <dbReference type="HAMAP-Rule" id="MF_00163"/>
    </source>
</evidence>
<feature type="binding site" evidence="2">
    <location>
        <position position="167"/>
    </location>
    <ligand>
        <name>Fe cation</name>
        <dbReference type="ChEBI" id="CHEBI:24875"/>
    </ligand>
</feature>
<accession>A0A7C2TJU1</accession>
<sequence length="200" mass="22146">MAILPIVKFPEAVLKGNARPVTVFDEQLRRLVADMIDTMHAAPGVGLAAPQVGVSRQVVVIAGRVVPRPGESGEEREAEAPPPEDADVADVAAEERRHPSLVLINPRIVSGEGQQVDEEGCLSVRDYCSNVKRLARIQVEALDLEGRPLNFEAEDFFARVIQHELDHLQGTLFIDRISSLKRSLYRKKLKKILADQQKES</sequence>
<dbReference type="NCBIfam" id="NF001159">
    <property type="entry name" value="PRK00150.1-3"/>
    <property type="match status" value="1"/>
</dbReference>
<comment type="caution">
    <text evidence="4">The sequence shown here is derived from an EMBL/GenBank/DDBJ whole genome shotgun (WGS) entry which is preliminary data.</text>
</comment>
<evidence type="ECO:0000256" key="1">
    <source>
        <dbReference type="ARBA" id="ARBA00010759"/>
    </source>
</evidence>
<dbReference type="PANTHER" id="PTHR10458">
    <property type="entry name" value="PEPTIDE DEFORMYLASE"/>
    <property type="match status" value="1"/>
</dbReference>
<dbReference type="HAMAP" id="MF_00163">
    <property type="entry name" value="Pep_deformylase"/>
    <property type="match status" value="1"/>
</dbReference>
<feature type="binding site" evidence="2">
    <location>
        <position position="121"/>
    </location>
    <ligand>
        <name>Fe cation</name>
        <dbReference type="ChEBI" id="CHEBI:24875"/>
    </ligand>
</feature>
<evidence type="ECO:0000256" key="3">
    <source>
        <dbReference type="SAM" id="MobiDB-lite"/>
    </source>
</evidence>
<dbReference type="GO" id="GO:0042586">
    <property type="term" value="F:peptide deformylase activity"/>
    <property type="evidence" value="ECO:0007669"/>
    <property type="project" value="UniProtKB-UniRule"/>
</dbReference>
<evidence type="ECO:0000313" key="4">
    <source>
        <dbReference type="EMBL" id="HET97274.1"/>
    </source>
</evidence>
<dbReference type="Proteomes" id="UP000885986">
    <property type="component" value="Unassembled WGS sequence"/>
</dbReference>
<keyword evidence="2" id="KW-0648">Protein biosynthesis</keyword>
<dbReference type="EMBL" id="DSDS01000020">
    <property type="protein sequence ID" value="HET97274.1"/>
    <property type="molecule type" value="Genomic_DNA"/>
</dbReference>
<feature type="region of interest" description="Disordered" evidence="3">
    <location>
        <begin position="69"/>
        <end position="88"/>
    </location>
</feature>
<dbReference type="GO" id="GO:0006412">
    <property type="term" value="P:translation"/>
    <property type="evidence" value="ECO:0007669"/>
    <property type="project" value="UniProtKB-UniRule"/>
</dbReference>
<keyword evidence="2" id="KW-0408">Iron</keyword>
<dbReference type="InterPro" id="IPR023635">
    <property type="entry name" value="Peptide_deformylase"/>
</dbReference>
<comment type="cofactor">
    <cofactor evidence="2">
        <name>Fe(2+)</name>
        <dbReference type="ChEBI" id="CHEBI:29033"/>
    </cofactor>
    <text evidence="2">Binds 1 Fe(2+) ion.</text>
</comment>